<comment type="caution">
    <text evidence="2">The sequence shown here is derived from an EMBL/GenBank/DDBJ whole genome shotgun (WGS) entry which is preliminary data.</text>
</comment>
<accession>A0AAV9JIS2</accession>
<dbReference type="Proteomes" id="UP001324427">
    <property type="component" value="Unassembled WGS sequence"/>
</dbReference>
<protein>
    <submittedName>
        <fullName evidence="2">Uncharacterized protein</fullName>
    </submittedName>
</protein>
<dbReference type="AlphaFoldDB" id="A0AAV9JIS2"/>
<organism evidence="2 3">
    <name type="scientific">Oleoguttula mirabilis</name>
    <dbReference type="NCBI Taxonomy" id="1507867"/>
    <lineage>
        <taxon>Eukaryota</taxon>
        <taxon>Fungi</taxon>
        <taxon>Dikarya</taxon>
        <taxon>Ascomycota</taxon>
        <taxon>Pezizomycotina</taxon>
        <taxon>Dothideomycetes</taxon>
        <taxon>Dothideomycetidae</taxon>
        <taxon>Mycosphaerellales</taxon>
        <taxon>Teratosphaeriaceae</taxon>
        <taxon>Oleoguttula</taxon>
    </lineage>
</organism>
<name>A0AAV9JIS2_9PEZI</name>
<reference evidence="2 3" key="1">
    <citation type="submission" date="2021-11" db="EMBL/GenBank/DDBJ databases">
        <title>Black yeast isolated from Biological Soil Crust.</title>
        <authorList>
            <person name="Kurbessoian T."/>
        </authorList>
    </citation>
    <scope>NUCLEOTIDE SEQUENCE [LARGE SCALE GENOMIC DNA]</scope>
    <source>
        <strain evidence="2 3">CCFEE 5522</strain>
    </source>
</reference>
<keyword evidence="3" id="KW-1185">Reference proteome</keyword>
<evidence type="ECO:0000313" key="3">
    <source>
        <dbReference type="Proteomes" id="UP001324427"/>
    </source>
</evidence>
<gene>
    <name evidence="2" type="ORF">LTR36_004287</name>
</gene>
<feature type="compositionally biased region" description="Polar residues" evidence="1">
    <location>
        <begin position="20"/>
        <end position="39"/>
    </location>
</feature>
<proteinExistence type="predicted"/>
<evidence type="ECO:0000313" key="2">
    <source>
        <dbReference type="EMBL" id="KAK4544396.1"/>
    </source>
</evidence>
<dbReference type="EMBL" id="JAVFHQ010000025">
    <property type="protein sequence ID" value="KAK4544396.1"/>
    <property type="molecule type" value="Genomic_DNA"/>
</dbReference>
<evidence type="ECO:0000256" key="1">
    <source>
        <dbReference type="SAM" id="MobiDB-lite"/>
    </source>
</evidence>
<sequence length="115" mass="12650">MLPALQPSRPKVHSPHHQNPPYQQQTRTLQSQSAEQQTAGPPRNQIEAMPPSSTPPIKQQAAMPMYNPAVTHPVFFTETWRKPPFPLPFNAGFSPVAAGYAFGNNKPRAGSPTKL</sequence>
<feature type="region of interest" description="Disordered" evidence="1">
    <location>
        <begin position="1"/>
        <end position="59"/>
    </location>
</feature>